<proteinExistence type="predicted"/>
<dbReference type="AlphaFoldDB" id="A0A0D1VXH7"/>
<dbReference type="GO" id="GO:0003677">
    <property type="term" value="F:DNA binding"/>
    <property type="evidence" value="ECO:0007669"/>
    <property type="project" value="InterPro"/>
</dbReference>
<dbReference type="Pfam" id="PF04082">
    <property type="entry name" value="Fungal_trans"/>
    <property type="match status" value="1"/>
</dbReference>
<dbReference type="GO" id="GO:0022857">
    <property type="term" value="F:transmembrane transporter activity"/>
    <property type="evidence" value="ECO:0007669"/>
    <property type="project" value="InterPro"/>
</dbReference>
<feature type="region of interest" description="Disordered" evidence="7">
    <location>
        <begin position="1"/>
        <end position="25"/>
    </location>
</feature>
<name>A0A0D1VXH7_9EURO</name>
<evidence type="ECO:0000256" key="3">
    <source>
        <dbReference type="ARBA" id="ARBA00022692"/>
    </source>
</evidence>
<dbReference type="OrthoDB" id="2962993at2759"/>
<dbReference type="InterPro" id="IPR036259">
    <property type="entry name" value="MFS_trans_sf"/>
</dbReference>
<keyword evidence="2" id="KW-0813">Transport</keyword>
<protein>
    <recommendedName>
        <fullName evidence="9">Major facilitator superfamily (MFS) profile domain-containing protein</fullName>
    </recommendedName>
</protein>
<dbReference type="InterPro" id="IPR020846">
    <property type="entry name" value="MFS_dom"/>
</dbReference>
<dbReference type="PANTHER" id="PTHR43791:SF18">
    <property type="entry name" value="NICOTINIC ACID TRANSPORTER TNA1, PUTATIVE (AFU_ORTHOLOGUE AFUA_3G03820)-RELATED"/>
    <property type="match status" value="1"/>
</dbReference>
<feature type="transmembrane region" description="Helical" evidence="8">
    <location>
        <begin position="324"/>
        <end position="344"/>
    </location>
</feature>
<dbReference type="PROSITE" id="PS50850">
    <property type="entry name" value="MFS"/>
    <property type="match status" value="1"/>
</dbReference>
<evidence type="ECO:0000313" key="11">
    <source>
        <dbReference type="Proteomes" id="UP000053599"/>
    </source>
</evidence>
<feature type="transmembrane region" description="Helical" evidence="8">
    <location>
        <begin position="287"/>
        <end position="312"/>
    </location>
</feature>
<dbReference type="InterPro" id="IPR011701">
    <property type="entry name" value="MFS"/>
</dbReference>
<feature type="transmembrane region" description="Helical" evidence="8">
    <location>
        <begin position="383"/>
        <end position="403"/>
    </location>
</feature>
<dbReference type="Gene3D" id="1.20.1250.20">
    <property type="entry name" value="MFS general substrate transporter like domains"/>
    <property type="match status" value="2"/>
</dbReference>
<keyword evidence="3 8" id="KW-0812">Transmembrane</keyword>
<evidence type="ECO:0000259" key="9">
    <source>
        <dbReference type="PROSITE" id="PS50850"/>
    </source>
</evidence>
<dbReference type="GO" id="GO:0006351">
    <property type="term" value="P:DNA-templated transcription"/>
    <property type="evidence" value="ECO:0007669"/>
    <property type="project" value="InterPro"/>
</dbReference>
<dbReference type="FunFam" id="1.20.1250.20:FF:000013">
    <property type="entry name" value="MFS general substrate transporter"/>
    <property type="match status" value="1"/>
</dbReference>
<evidence type="ECO:0000256" key="2">
    <source>
        <dbReference type="ARBA" id="ARBA00022448"/>
    </source>
</evidence>
<feature type="domain" description="Major facilitator superfamily (MFS) profile" evidence="9">
    <location>
        <begin position="53"/>
        <end position="471"/>
    </location>
</feature>
<organism evidence="10 11">
    <name type="scientific">Exophiala sideris</name>
    <dbReference type="NCBI Taxonomy" id="1016849"/>
    <lineage>
        <taxon>Eukaryota</taxon>
        <taxon>Fungi</taxon>
        <taxon>Dikarya</taxon>
        <taxon>Ascomycota</taxon>
        <taxon>Pezizomycotina</taxon>
        <taxon>Eurotiomycetes</taxon>
        <taxon>Chaetothyriomycetidae</taxon>
        <taxon>Chaetothyriales</taxon>
        <taxon>Herpotrichiellaceae</taxon>
        <taxon>Exophiala</taxon>
    </lineage>
</organism>
<evidence type="ECO:0000256" key="6">
    <source>
        <dbReference type="ARBA" id="ARBA00023242"/>
    </source>
</evidence>
<feature type="transmembrane region" description="Helical" evidence="8">
    <location>
        <begin position="446"/>
        <end position="467"/>
    </location>
</feature>
<dbReference type="Pfam" id="PF07690">
    <property type="entry name" value="MFS_1"/>
    <property type="match status" value="1"/>
</dbReference>
<reference evidence="10 11" key="1">
    <citation type="submission" date="2015-01" db="EMBL/GenBank/DDBJ databases">
        <title>The Genome Sequence of Exophiala sideris CBS121828.</title>
        <authorList>
            <consortium name="The Broad Institute Genomics Platform"/>
            <person name="Cuomo C."/>
            <person name="de Hoog S."/>
            <person name="Gorbushina A."/>
            <person name="Stielow B."/>
            <person name="Teixiera M."/>
            <person name="Abouelleil A."/>
            <person name="Chapman S.B."/>
            <person name="Priest M."/>
            <person name="Young S.K."/>
            <person name="Wortman J."/>
            <person name="Nusbaum C."/>
            <person name="Birren B."/>
        </authorList>
    </citation>
    <scope>NUCLEOTIDE SEQUENCE [LARGE SCALE GENOMIC DNA]</scope>
    <source>
        <strain evidence="10 11">CBS 121828</strain>
    </source>
</reference>
<feature type="transmembrane region" description="Helical" evidence="8">
    <location>
        <begin position="351"/>
        <end position="371"/>
    </location>
</feature>
<dbReference type="SUPFAM" id="SSF103473">
    <property type="entry name" value="MFS general substrate transporter"/>
    <property type="match status" value="1"/>
</dbReference>
<feature type="region of interest" description="Disordered" evidence="7">
    <location>
        <begin position="514"/>
        <end position="540"/>
    </location>
</feature>
<gene>
    <name evidence="10" type="ORF">PV11_08459</name>
</gene>
<evidence type="ECO:0000313" key="10">
    <source>
        <dbReference type="EMBL" id="KIV81005.1"/>
    </source>
</evidence>
<dbReference type="GO" id="GO:0016020">
    <property type="term" value="C:membrane"/>
    <property type="evidence" value="ECO:0007669"/>
    <property type="project" value="UniProtKB-SubCell"/>
</dbReference>
<keyword evidence="5 8" id="KW-0472">Membrane</keyword>
<evidence type="ECO:0000256" key="5">
    <source>
        <dbReference type="ARBA" id="ARBA00023136"/>
    </source>
</evidence>
<evidence type="ECO:0000256" key="4">
    <source>
        <dbReference type="ARBA" id="ARBA00022989"/>
    </source>
</evidence>
<sequence>MSKGLFPEKSPAEARAPPSADHLEDDVDRNDHDVFHYDAEETAKVLHKIDYRLLPTLALLYLLTFLDKGNIGNARVAGMAKDLHLTGTQYNIALTLFFIPYAIFEVPSNIVLKLLRPSIWIAILVVLWGTCCACTGVVTSYHSLLVVRILLGLCEAGFFPAATFLVIEWYCRFEVQTRLSVFFSAASMAGAFSGLLAYAIQHMDGLGNLAGWQWILILEGAITIAVGIAVPFVLPDSPERARWLTPEEQVFIRRRLELDSGTEKGRVETLDHFHSKYLIAAISDWKLWFTVFIYWGNTIPVYAFTFTAPTIILELGYTSYQAQLLTIPVYTAGLIATIGFSWLADRYKSRWPFVVIPYGISMMGFLGLLVIPHPKYPGLTYAFLFPITIGVYPAVITLVSWVANNLAPTSKRACGLAVSIMMGNFGGAIGSNIYLTREAPHYWTGYGVSLTCSALAIICTFILRWAYKRENEKRDQMSEEEIRAKYSEQELLEMGDKSPLYRYVTCLTRPKLVDCRSPSRKSPPEGSYQSYSSTEPRAPHMRTEKLRYLKTAGAFDVPRVSTTKVLLEAFINSVYPFFPVLDLRRFLKTTLLFRAYESEPDVSFLLFHSVLAAGLAHVDPAMFKEAEGDTRDEFREILLGRVKALYNMEHERDQLALCSSLILMSIAFEDPDHPDECRKWLSLAWNCLESSSLMDSASGLMNTSPNAAIWRRNWWACYTQDRRLSIATRRPVLHSILADEVRQVSTEDFEVRRHAAVILEAFSSVPMLGSTDLQTEAIRMCIANNELYTHLDSILLCKDVKDVTFCRGPWSWGPYQCRQRQWLLRRAFLSHEECCRRLFEWVWKYPTYVLRQHSLAHSDRSLRARCIELQIVSTSALSLLICSQSLKPGSKVPSQQNQKTASRLMQTATDITEAFFELGDQGLLNCVGPSILQHLMPAAALHANPCCSQQAKSRTVSLQSLRRCAAIFNSLRNAYPSARTCGIYLEAIIDRLGSFKPQMDAEIEKSASSVGVPFQSDLRARARTAATLTSCSSAIAPLNAGATDTQNASLTKPSSLILRDEGTTFNGKTLLTPESHIYQEGTEMHATSDHSYSDQSDSEIEFGPGKYNPTSDDYTALLLWHSTNITTGSTESTTPNTFDDIGELKYIEPRKLMFSASSLPSFDGKIEKMGDSRRCEENEIPLQGSLDPWIEQ</sequence>
<feature type="transmembrane region" description="Helical" evidence="8">
    <location>
        <begin position="119"/>
        <end position="139"/>
    </location>
</feature>
<dbReference type="EMBL" id="KN846953">
    <property type="protein sequence ID" value="KIV81005.1"/>
    <property type="molecule type" value="Genomic_DNA"/>
</dbReference>
<feature type="transmembrane region" description="Helical" evidence="8">
    <location>
        <begin position="179"/>
        <end position="200"/>
    </location>
</feature>
<evidence type="ECO:0000256" key="7">
    <source>
        <dbReference type="SAM" id="MobiDB-lite"/>
    </source>
</evidence>
<feature type="transmembrane region" description="Helical" evidence="8">
    <location>
        <begin position="91"/>
        <end position="112"/>
    </location>
</feature>
<dbReference type="InterPro" id="IPR007219">
    <property type="entry name" value="XnlR_reg_dom"/>
</dbReference>
<keyword evidence="4 8" id="KW-1133">Transmembrane helix</keyword>
<dbReference type="FunFam" id="1.20.1250.20:FF:000034">
    <property type="entry name" value="MFS general substrate transporter"/>
    <property type="match status" value="1"/>
</dbReference>
<dbReference type="CDD" id="cd12148">
    <property type="entry name" value="fungal_TF_MHR"/>
    <property type="match status" value="1"/>
</dbReference>
<dbReference type="HOGENOM" id="CLU_271694_0_0_1"/>
<comment type="subcellular location">
    <subcellularLocation>
        <location evidence="1">Membrane</location>
        <topology evidence="1">Multi-pass membrane protein</topology>
    </subcellularLocation>
</comment>
<feature type="transmembrane region" description="Helical" evidence="8">
    <location>
        <begin position="415"/>
        <end position="434"/>
    </location>
</feature>
<dbReference type="Proteomes" id="UP000053599">
    <property type="component" value="Unassembled WGS sequence"/>
</dbReference>
<dbReference type="PANTHER" id="PTHR43791">
    <property type="entry name" value="PERMEASE-RELATED"/>
    <property type="match status" value="1"/>
</dbReference>
<accession>A0A0D1VXH7</accession>
<evidence type="ECO:0000256" key="8">
    <source>
        <dbReference type="SAM" id="Phobius"/>
    </source>
</evidence>
<dbReference type="GO" id="GO:0008270">
    <property type="term" value="F:zinc ion binding"/>
    <property type="evidence" value="ECO:0007669"/>
    <property type="project" value="InterPro"/>
</dbReference>
<keyword evidence="6" id="KW-0539">Nucleus</keyword>
<feature type="transmembrane region" description="Helical" evidence="8">
    <location>
        <begin position="212"/>
        <end position="234"/>
    </location>
</feature>
<evidence type="ECO:0000256" key="1">
    <source>
        <dbReference type="ARBA" id="ARBA00004141"/>
    </source>
</evidence>
<feature type="transmembrane region" description="Helical" evidence="8">
    <location>
        <begin position="145"/>
        <end position="167"/>
    </location>
</feature>